<feature type="transmembrane region" description="Helical" evidence="7">
    <location>
        <begin position="564"/>
        <end position="581"/>
    </location>
</feature>
<evidence type="ECO:0000313" key="10">
    <source>
        <dbReference type="Proteomes" id="UP001558613"/>
    </source>
</evidence>
<feature type="region of interest" description="Disordered" evidence="6">
    <location>
        <begin position="419"/>
        <end position="468"/>
    </location>
</feature>
<dbReference type="PRINTS" id="PR01217">
    <property type="entry name" value="PRICHEXTENSN"/>
</dbReference>
<accession>A0ABR3MDQ8</accession>
<feature type="region of interest" description="Disordered" evidence="6">
    <location>
        <begin position="139"/>
        <end position="212"/>
    </location>
</feature>
<evidence type="ECO:0000256" key="2">
    <source>
        <dbReference type="ARBA" id="ARBA00022553"/>
    </source>
</evidence>
<dbReference type="Proteomes" id="UP001558613">
    <property type="component" value="Unassembled WGS sequence"/>
</dbReference>
<protein>
    <recommendedName>
        <fullName evidence="8">Caspase recruitment domain-containing protein</fullName>
    </recommendedName>
</protein>
<dbReference type="InterPro" id="IPR011029">
    <property type="entry name" value="DEATH-like_dom_sf"/>
</dbReference>
<feature type="compositionally biased region" description="Pro residues" evidence="6">
    <location>
        <begin position="108"/>
        <end position="118"/>
    </location>
</feature>
<feature type="compositionally biased region" description="Low complexity" evidence="6">
    <location>
        <begin position="259"/>
        <end position="285"/>
    </location>
</feature>
<evidence type="ECO:0000256" key="7">
    <source>
        <dbReference type="SAM" id="Phobius"/>
    </source>
</evidence>
<comment type="caution">
    <text evidence="9">The sequence shown here is derived from an EMBL/GenBank/DDBJ whole genome shotgun (WGS) entry which is preliminary data.</text>
</comment>
<proteinExistence type="predicted"/>
<feature type="region of interest" description="Disordered" evidence="6">
    <location>
        <begin position="259"/>
        <end position="312"/>
    </location>
</feature>
<gene>
    <name evidence="9" type="ORF">QQF64_005957</name>
</gene>
<feature type="compositionally biased region" description="Basic and acidic residues" evidence="6">
    <location>
        <begin position="288"/>
        <end position="304"/>
    </location>
</feature>
<feature type="compositionally biased region" description="Polar residues" evidence="6">
    <location>
        <begin position="420"/>
        <end position="450"/>
    </location>
</feature>
<keyword evidence="5" id="KW-0391">Immunity</keyword>
<dbReference type="InterPro" id="IPR031964">
    <property type="entry name" value="CARD_dom"/>
</dbReference>
<keyword evidence="3" id="KW-0399">Innate immunity</keyword>
<evidence type="ECO:0000256" key="5">
    <source>
        <dbReference type="ARBA" id="ARBA00022859"/>
    </source>
</evidence>
<keyword evidence="7" id="KW-0472">Membrane</keyword>
<evidence type="ECO:0000256" key="4">
    <source>
        <dbReference type="ARBA" id="ARBA00022843"/>
    </source>
</evidence>
<reference evidence="9 10" key="1">
    <citation type="submission" date="2023-09" db="EMBL/GenBank/DDBJ databases">
        <authorList>
            <person name="Wang M."/>
        </authorList>
    </citation>
    <scope>NUCLEOTIDE SEQUENCE [LARGE SCALE GENOMIC DNA]</scope>
    <source>
        <strain evidence="9">GT-2023</strain>
        <tissue evidence="9">Liver</tissue>
    </source>
</reference>
<organism evidence="9 10">
    <name type="scientific">Cirrhinus molitorella</name>
    <name type="common">mud carp</name>
    <dbReference type="NCBI Taxonomy" id="172907"/>
    <lineage>
        <taxon>Eukaryota</taxon>
        <taxon>Metazoa</taxon>
        <taxon>Chordata</taxon>
        <taxon>Craniata</taxon>
        <taxon>Vertebrata</taxon>
        <taxon>Euteleostomi</taxon>
        <taxon>Actinopterygii</taxon>
        <taxon>Neopterygii</taxon>
        <taxon>Teleostei</taxon>
        <taxon>Ostariophysi</taxon>
        <taxon>Cypriniformes</taxon>
        <taxon>Cyprinidae</taxon>
        <taxon>Labeoninae</taxon>
        <taxon>Labeonini</taxon>
        <taxon>Cirrhinus</taxon>
    </lineage>
</organism>
<keyword evidence="7" id="KW-1133">Transmembrane helix</keyword>
<keyword evidence="10" id="KW-1185">Reference proteome</keyword>
<evidence type="ECO:0000256" key="3">
    <source>
        <dbReference type="ARBA" id="ARBA00022588"/>
    </source>
</evidence>
<evidence type="ECO:0000256" key="6">
    <source>
        <dbReference type="SAM" id="MobiDB-lite"/>
    </source>
</evidence>
<evidence type="ECO:0000259" key="8">
    <source>
        <dbReference type="Pfam" id="PF16739"/>
    </source>
</evidence>
<feature type="region of interest" description="Disordered" evidence="6">
    <location>
        <begin position="102"/>
        <end position="124"/>
    </location>
</feature>
<keyword evidence="2" id="KW-0597">Phosphoprotein</keyword>
<feature type="domain" description="Caspase recruitment" evidence="8">
    <location>
        <begin position="8"/>
        <end position="91"/>
    </location>
</feature>
<name>A0ABR3MDQ8_9TELE</name>
<dbReference type="Gene3D" id="1.10.533.10">
    <property type="entry name" value="Death Domain, Fas"/>
    <property type="match status" value="1"/>
</dbReference>
<evidence type="ECO:0000313" key="9">
    <source>
        <dbReference type="EMBL" id="KAL1263218.1"/>
    </source>
</evidence>
<keyword evidence="1" id="KW-1017">Isopeptide bond</keyword>
<keyword evidence="4" id="KW-0832">Ubl conjugation</keyword>
<feature type="compositionally biased region" description="Low complexity" evidence="6">
    <location>
        <begin position="151"/>
        <end position="163"/>
    </location>
</feature>
<dbReference type="EMBL" id="JAYMGO010000013">
    <property type="protein sequence ID" value="KAL1263218.1"/>
    <property type="molecule type" value="Genomic_DNA"/>
</dbReference>
<dbReference type="Pfam" id="PF16739">
    <property type="entry name" value="CARD_2"/>
    <property type="match status" value="1"/>
</dbReference>
<sequence length="586" mass="63736">MSLTREKFYNEAIRPNLARFSTIVKVKEFLPHLPCLTVSDREEVEAKRETSGNFTAMQTLLDNLRRREKWPDEFITALRNCEYRELADEMSAIYNRIRGVTNNAAPATPTPRPAPTPAPYTSAGATTTVTTATVHTVPATTSLLTPTSEGAPASSTAPSNTAAQEPSPAHAPETQQVQKPPTLVPEPSPEPVSQAKITPPVVAPSQEPPPAIPVQQTVSIQTGAAENKNPALDSSDGLAITDQTTISSSTSEALLSTSSAQVSSSDTSTSQSQLTKPYTTSQTSPKSKKTEVPKAVCKDIDTSEKLPVQDTNPPVRMERTFQEPEEISDPTANEVVQRNNTVELPVLDIPTNSARTAQATSSVTAEMVTHSPFSMEPEYFSKPGVLQPQELQQNRPENLSPLQEGPCSVVSADLEISRATEPSTEPRQSTSPAEQTSTPVGSLDSATQSFEDPPHAGANQPEEDHYESFYESQTRINVIRFAEEPPAENMNGQPPSILQHSRVISEDQNTLNYAGAESAVHLLEPSDHESTKSTTINIRQEESNAARPDQRVEERQELFRINNFHLIAATGIGLSAMFLAWKFTHK</sequence>
<evidence type="ECO:0000256" key="1">
    <source>
        <dbReference type="ARBA" id="ARBA00022499"/>
    </source>
</evidence>
<keyword evidence="7" id="KW-0812">Transmembrane</keyword>